<evidence type="ECO:0000256" key="1">
    <source>
        <dbReference type="ARBA" id="ARBA00004418"/>
    </source>
</evidence>
<dbReference type="PANTHER" id="PTHR39210">
    <property type="entry name" value="HEPARIN-SULFATE LYASE"/>
    <property type="match status" value="1"/>
</dbReference>
<comment type="caution">
    <text evidence="6">The sequence shown here is derived from an EMBL/GenBank/DDBJ whole genome shotgun (WGS) entry which is preliminary data.</text>
</comment>
<keyword evidence="3" id="KW-0574">Periplasm</keyword>
<feature type="domain" description="Heparinase II/III-like C-terminal" evidence="5">
    <location>
        <begin position="288"/>
        <end position="519"/>
    </location>
</feature>
<dbReference type="EMBL" id="NHRY01000263">
    <property type="protein sequence ID" value="PPQ27107.1"/>
    <property type="molecule type" value="Genomic_DNA"/>
</dbReference>
<keyword evidence="7" id="KW-1185">Reference proteome</keyword>
<comment type="subcellular location">
    <subcellularLocation>
        <location evidence="1">Periplasm</location>
    </subcellularLocation>
</comment>
<gene>
    <name evidence="6" type="ORF">CCS01_28160</name>
</gene>
<organism evidence="6 7">
    <name type="scientific">Rhodopila globiformis</name>
    <name type="common">Rhodopseudomonas globiformis</name>
    <dbReference type="NCBI Taxonomy" id="1071"/>
    <lineage>
        <taxon>Bacteria</taxon>
        <taxon>Pseudomonadati</taxon>
        <taxon>Pseudomonadota</taxon>
        <taxon>Alphaproteobacteria</taxon>
        <taxon>Acetobacterales</taxon>
        <taxon>Acetobacteraceae</taxon>
        <taxon>Rhodopila</taxon>
    </lineage>
</organism>
<dbReference type="PANTHER" id="PTHR39210:SF1">
    <property type="entry name" value="HEPARIN-SULFATE LYASE"/>
    <property type="match status" value="1"/>
</dbReference>
<dbReference type="GO" id="GO:0042597">
    <property type="term" value="C:periplasmic space"/>
    <property type="evidence" value="ECO:0007669"/>
    <property type="project" value="UniProtKB-SubCell"/>
</dbReference>
<reference evidence="6 7" key="1">
    <citation type="journal article" date="2018" name="Arch. Microbiol.">
        <title>New insights into the metabolic potential of the phototrophic purple bacterium Rhodopila globiformis DSM 161(T) from its draft genome sequence and evidence for a vanadium-dependent nitrogenase.</title>
        <authorList>
            <person name="Imhoff J.F."/>
            <person name="Rahn T."/>
            <person name="Kunzel S."/>
            <person name="Neulinger S.C."/>
        </authorList>
    </citation>
    <scope>NUCLEOTIDE SEQUENCE [LARGE SCALE GENOMIC DNA]</scope>
    <source>
        <strain evidence="6 7">DSM 161</strain>
    </source>
</reference>
<evidence type="ECO:0000259" key="5">
    <source>
        <dbReference type="Pfam" id="PF07940"/>
    </source>
</evidence>
<dbReference type="InterPro" id="IPR008929">
    <property type="entry name" value="Chondroitin_lyas"/>
</dbReference>
<name>A0A2S6MXL6_RHOGL</name>
<dbReference type="Pfam" id="PF07940">
    <property type="entry name" value="Hepar_II_III_C"/>
    <property type="match status" value="1"/>
</dbReference>
<keyword evidence="2" id="KW-0732">Signal</keyword>
<dbReference type="InterPro" id="IPR012480">
    <property type="entry name" value="Hepar_II_III_C"/>
</dbReference>
<protein>
    <submittedName>
        <fullName evidence="6">Heparinase</fullName>
    </submittedName>
</protein>
<dbReference type="Gene3D" id="1.50.10.100">
    <property type="entry name" value="Chondroitin AC/alginate lyase"/>
    <property type="match status" value="1"/>
</dbReference>
<proteinExistence type="predicted"/>
<evidence type="ECO:0000313" key="7">
    <source>
        <dbReference type="Proteomes" id="UP000239724"/>
    </source>
</evidence>
<dbReference type="OrthoDB" id="9787373at2"/>
<evidence type="ECO:0000256" key="4">
    <source>
        <dbReference type="ARBA" id="ARBA00023239"/>
    </source>
</evidence>
<sequence>MRGARRAMARLPTMRMGRVPDAPALSVRDPWPGDPSRGARLIKGEYEHGGMVMPLRQGGWGDLAGTPVMLAGAHGFAWLRDLRALGTDAARLRARALVADWITYAPNESIAHRPDVVGARITAWLGHYDFFAATADDAFRQRLMSQLVIDARSLSAALPAEELDARALTAMKGLVAAAVALREHTGFLTRALRLLPQEVARQVLPDGCHAERSPAAQLAALQDLTEIRALFQTSQTQPPPVLGAAIERMAPALRMMRHGDGGLCLFNGSREETPALVELVLTQAGRGGRGPVSLTDGGFHRMQAGRSVMMVDCGLPAPPGLDRFAHAGTLSMELSVGRDRLIVNCGAFPAGPPEWRDAARSTAAHSTLVVADINSSELKPEGLGRRPTVVEVNRQEAAGAHWLDVSHDGWKKLFNAVHRRSLYMAESGEDIRGEDLVEAPEPQPFTLRFHLHPDVQASLQQDGSTVLLRLKSGSFWRLRADGARMSLEESIYLGGPEPRRSEQIVLSAFADDPQHVKWALSKVERAG</sequence>
<dbReference type="Gene3D" id="2.70.98.70">
    <property type="match status" value="1"/>
</dbReference>
<evidence type="ECO:0000256" key="2">
    <source>
        <dbReference type="ARBA" id="ARBA00022729"/>
    </source>
</evidence>
<evidence type="ECO:0000313" key="6">
    <source>
        <dbReference type="EMBL" id="PPQ27107.1"/>
    </source>
</evidence>
<accession>A0A2S6MXL6</accession>
<keyword evidence="4" id="KW-0456">Lyase</keyword>
<evidence type="ECO:0000256" key="3">
    <source>
        <dbReference type="ARBA" id="ARBA00022764"/>
    </source>
</evidence>
<dbReference type="Proteomes" id="UP000239724">
    <property type="component" value="Unassembled WGS sequence"/>
</dbReference>
<dbReference type="AlphaFoldDB" id="A0A2S6MXL6"/>
<dbReference type="GO" id="GO:0016829">
    <property type="term" value="F:lyase activity"/>
    <property type="evidence" value="ECO:0007669"/>
    <property type="project" value="UniProtKB-KW"/>
</dbReference>